<dbReference type="InterPro" id="IPR050155">
    <property type="entry name" value="HAD-like_hydrolase_sf"/>
</dbReference>
<dbReference type="Pfam" id="PF13419">
    <property type="entry name" value="HAD_2"/>
    <property type="match status" value="1"/>
</dbReference>
<dbReference type="HOGENOM" id="CLU_104492_0_0_2"/>
<dbReference type="RefSeq" id="WP_012997174.1">
    <property type="nucleotide sequence ID" value="NC_013926.1"/>
</dbReference>
<dbReference type="SUPFAM" id="SSF56784">
    <property type="entry name" value="HAD-like"/>
    <property type="match status" value="1"/>
</dbReference>
<dbReference type="InterPro" id="IPR023214">
    <property type="entry name" value="HAD_sf"/>
</dbReference>
<dbReference type="OrthoDB" id="27736at2157"/>
<organism evidence="1 2">
    <name type="scientific">Aciduliprofundum boonei (strain DSM 19572 / T469)</name>
    <dbReference type="NCBI Taxonomy" id="439481"/>
    <lineage>
        <taxon>Archaea</taxon>
        <taxon>Methanobacteriati</taxon>
        <taxon>Thermoplasmatota</taxon>
        <taxon>DHVE2 group</taxon>
        <taxon>Candidatus Aciduliprofundum</taxon>
    </lineage>
</organism>
<evidence type="ECO:0000313" key="1">
    <source>
        <dbReference type="EMBL" id="ADD08380.1"/>
    </source>
</evidence>
<dbReference type="EMBL" id="CP001941">
    <property type="protein sequence ID" value="ADD08380.1"/>
    <property type="molecule type" value="Genomic_DNA"/>
</dbReference>
<dbReference type="InterPro" id="IPR023198">
    <property type="entry name" value="PGP-like_dom2"/>
</dbReference>
<dbReference type="GeneID" id="8827514"/>
<dbReference type="AlphaFoldDB" id="D3TCU5"/>
<dbReference type="GO" id="GO:0005829">
    <property type="term" value="C:cytosol"/>
    <property type="evidence" value="ECO:0007669"/>
    <property type="project" value="TreeGrafter"/>
</dbReference>
<dbReference type="InterPro" id="IPR041492">
    <property type="entry name" value="HAD_2"/>
</dbReference>
<gene>
    <name evidence="1" type="ordered locus">Aboo_0569</name>
</gene>
<dbReference type="KEGG" id="abi:Aboo_0569"/>
<dbReference type="SFLD" id="SFLDS00003">
    <property type="entry name" value="Haloacid_Dehalogenase"/>
    <property type="match status" value="1"/>
</dbReference>
<keyword evidence="2" id="KW-1185">Reference proteome</keyword>
<reference evidence="1" key="1">
    <citation type="submission" date="2010-02" db="EMBL/GenBank/DDBJ databases">
        <title>Complete sequence of Aciduliprofundum boonei T469.</title>
        <authorList>
            <consortium name="US DOE Joint Genome Institute"/>
            <person name="Lucas S."/>
            <person name="Copeland A."/>
            <person name="Lapidus A."/>
            <person name="Cheng J.-F."/>
            <person name="Bruce D."/>
            <person name="Goodwin L."/>
            <person name="Pitluck S."/>
            <person name="Saunders E."/>
            <person name="Detter J.C."/>
            <person name="Han C."/>
            <person name="Tapia R."/>
            <person name="Land M."/>
            <person name="Hauser L."/>
            <person name="Kyrpides N."/>
            <person name="Mikhailova N."/>
            <person name="Flores G."/>
            <person name="Reysenbach A.-L."/>
            <person name="Woyke T."/>
        </authorList>
    </citation>
    <scope>NUCLEOTIDE SEQUENCE</scope>
    <source>
        <strain evidence="1">T469</strain>
    </source>
</reference>
<protein>
    <submittedName>
        <fullName evidence="1">Haloacid dehalogenase domain protein hydrolase</fullName>
    </submittedName>
</protein>
<dbReference type="InterPro" id="IPR036412">
    <property type="entry name" value="HAD-like_sf"/>
</dbReference>
<dbReference type="Gene3D" id="1.10.150.240">
    <property type="entry name" value="Putative phosphatase, domain 2"/>
    <property type="match status" value="1"/>
</dbReference>
<name>D3TCU5_ACIB4</name>
<proteinExistence type="predicted"/>
<keyword evidence="1" id="KW-0378">Hydrolase</keyword>
<dbReference type="GO" id="GO:0006281">
    <property type="term" value="P:DNA repair"/>
    <property type="evidence" value="ECO:0007669"/>
    <property type="project" value="TreeGrafter"/>
</dbReference>
<accession>D3TCU5</accession>
<dbReference type="GO" id="GO:0008967">
    <property type="term" value="F:phosphoglycolate phosphatase activity"/>
    <property type="evidence" value="ECO:0007669"/>
    <property type="project" value="TreeGrafter"/>
</dbReference>
<dbReference type="PANTHER" id="PTHR43434:SF1">
    <property type="entry name" value="PHOSPHOGLYCOLATE PHOSPHATASE"/>
    <property type="match status" value="1"/>
</dbReference>
<dbReference type="Gene3D" id="3.40.50.1000">
    <property type="entry name" value="HAD superfamily/HAD-like"/>
    <property type="match status" value="1"/>
</dbReference>
<sequence length="213" mass="24882">MLKLVIFDLDQTLINTLPRFYRIFNLALEHFGGKKIDWDTFMKDYEEDTLNRHVPGGPKEFWDYFLSHYNDIMCEKDKLIDGAEDVLKFLKEKGINVVITTGRMVSAEEVWDELRRFGIDKYVDFVYTRLDGYGDGRRRTELIREAMKKFNASKDETMLVADYWPDMQSGREVGIFTIGVLTGFESEEKLRENGADVVIPSVKDLIDVIKNRL</sequence>
<evidence type="ECO:0000313" key="2">
    <source>
        <dbReference type="Proteomes" id="UP000001400"/>
    </source>
</evidence>
<dbReference type="Proteomes" id="UP000001400">
    <property type="component" value="Chromosome"/>
</dbReference>
<dbReference type="PANTHER" id="PTHR43434">
    <property type="entry name" value="PHOSPHOGLYCOLATE PHOSPHATASE"/>
    <property type="match status" value="1"/>
</dbReference>
<dbReference type="SFLD" id="SFLDG01129">
    <property type="entry name" value="C1.5:_HAD__Beta-PGM__Phosphata"/>
    <property type="match status" value="1"/>
</dbReference>